<feature type="chain" id="PRO_5044013099" evidence="3">
    <location>
        <begin position="22"/>
        <end position="237"/>
    </location>
</feature>
<accession>A0AAW0N7R6</accession>
<organism evidence="4 5">
    <name type="scientific">Mugilogobius chulae</name>
    <name type="common">yellowstripe goby</name>
    <dbReference type="NCBI Taxonomy" id="88201"/>
    <lineage>
        <taxon>Eukaryota</taxon>
        <taxon>Metazoa</taxon>
        <taxon>Chordata</taxon>
        <taxon>Craniata</taxon>
        <taxon>Vertebrata</taxon>
        <taxon>Euteleostomi</taxon>
        <taxon>Actinopterygii</taxon>
        <taxon>Neopterygii</taxon>
        <taxon>Teleostei</taxon>
        <taxon>Neoteleostei</taxon>
        <taxon>Acanthomorphata</taxon>
        <taxon>Gobiaria</taxon>
        <taxon>Gobiiformes</taxon>
        <taxon>Gobioidei</taxon>
        <taxon>Gobiidae</taxon>
        <taxon>Gobionellinae</taxon>
        <taxon>Mugilogobius</taxon>
    </lineage>
</organism>
<sequence>MPLASLSFVLIAVHVSVMVDSKPWQHSLDLQTSLTNPTQAQVSFVPRHTKQKESMRRPNFFAVLPVNTRTSNFVSIFDLRRKRFLCMEQGGELFNSKHSEREDCLFQRIWLDLPIKHDVFYSTKAARLLKLQGMDLQVAKQESSKIADIRHMLLERLRRQKRSEEVNPSDPLGSRTPPAKTQKDTDNSNRDQTGAVSKETITSCDDPLKVLQTNGSGSPVKTSIGDQVEDAKLVTEI</sequence>
<evidence type="ECO:0000313" key="5">
    <source>
        <dbReference type="Proteomes" id="UP001460270"/>
    </source>
</evidence>
<reference evidence="5" key="1">
    <citation type="submission" date="2024-04" db="EMBL/GenBank/DDBJ databases">
        <title>Salinicola lusitanus LLJ914,a marine bacterium isolated from the Okinawa Trough.</title>
        <authorList>
            <person name="Li J."/>
        </authorList>
    </citation>
    <scope>NUCLEOTIDE SEQUENCE [LARGE SCALE GENOMIC DNA]</scope>
</reference>
<evidence type="ECO:0000313" key="4">
    <source>
        <dbReference type="EMBL" id="KAK7891140.1"/>
    </source>
</evidence>
<dbReference type="Pfam" id="PF00167">
    <property type="entry name" value="FGF"/>
    <property type="match status" value="1"/>
</dbReference>
<dbReference type="InterPro" id="IPR008996">
    <property type="entry name" value="IL1/FGF"/>
</dbReference>
<proteinExistence type="inferred from homology"/>
<feature type="signal peptide" evidence="3">
    <location>
        <begin position="1"/>
        <end position="21"/>
    </location>
</feature>
<evidence type="ECO:0000256" key="3">
    <source>
        <dbReference type="SAM" id="SignalP"/>
    </source>
</evidence>
<evidence type="ECO:0000256" key="2">
    <source>
        <dbReference type="SAM" id="MobiDB-lite"/>
    </source>
</evidence>
<comment type="caution">
    <text evidence="4">The sequence shown here is derived from an EMBL/GenBank/DDBJ whole genome shotgun (WGS) entry which is preliminary data.</text>
</comment>
<dbReference type="GO" id="GO:0008083">
    <property type="term" value="F:growth factor activity"/>
    <property type="evidence" value="ECO:0007669"/>
    <property type="project" value="InterPro"/>
</dbReference>
<dbReference type="SUPFAM" id="SSF50353">
    <property type="entry name" value="Cytokine"/>
    <property type="match status" value="1"/>
</dbReference>
<feature type="compositionally biased region" description="Polar residues" evidence="2">
    <location>
        <begin position="211"/>
        <end position="224"/>
    </location>
</feature>
<dbReference type="Gene3D" id="2.80.10.50">
    <property type="match status" value="1"/>
</dbReference>
<protein>
    <submittedName>
        <fullName evidence="4">Uncharacterized protein</fullName>
    </submittedName>
</protein>
<feature type="region of interest" description="Disordered" evidence="2">
    <location>
        <begin position="159"/>
        <end position="224"/>
    </location>
</feature>
<keyword evidence="5" id="KW-1185">Reference proteome</keyword>
<dbReference type="InterPro" id="IPR002209">
    <property type="entry name" value="Fibroblast_GF_fam"/>
</dbReference>
<comment type="similarity">
    <text evidence="1">Belongs to the heparin-binding growth factors family.</text>
</comment>
<keyword evidence="3" id="KW-0732">Signal</keyword>
<dbReference type="AlphaFoldDB" id="A0AAW0N7R6"/>
<dbReference type="EMBL" id="JBBPFD010000017">
    <property type="protein sequence ID" value="KAK7891140.1"/>
    <property type="molecule type" value="Genomic_DNA"/>
</dbReference>
<dbReference type="Proteomes" id="UP001460270">
    <property type="component" value="Unassembled WGS sequence"/>
</dbReference>
<feature type="compositionally biased region" description="Polar residues" evidence="2">
    <location>
        <begin position="190"/>
        <end position="203"/>
    </location>
</feature>
<gene>
    <name evidence="4" type="ORF">WMY93_023103</name>
</gene>
<evidence type="ECO:0000256" key="1">
    <source>
        <dbReference type="ARBA" id="ARBA00007936"/>
    </source>
</evidence>
<name>A0AAW0N7R6_9GOBI</name>